<evidence type="ECO:0000256" key="11">
    <source>
        <dbReference type="ARBA" id="ARBA00022692"/>
    </source>
</evidence>
<comment type="caution">
    <text evidence="21">The sequence shown here is derived from an EMBL/GenBank/DDBJ whole genome shotgun (WGS) entry which is preliminary data.</text>
</comment>
<dbReference type="Pfam" id="PF01148">
    <property type="entry name" value="CTP_transf_1"/>
    <property type="match status" value="1"/>
</dbReference>
<dbReference type="EMBL" id="BMHA01000006">
    <property type="protein sequence ID" value="GGI06510.1"/>
    <property type="molecule type" value="Genomic_DNA"/>
</dbReference>
<dbReference type="Proteomes" id="UP000650511">
    <property type="component" value="Unassembled WGS sequence"/>
</dbReference>
<keyword evidence="13 20" id="KW-1133">Transmembrane helix</keyword>
<keyword evidence="22" id="KW-1185">Reference proteome</keyword>
<feature type="transmembrane region" description="Helical" evidence="20">
    <location>
        <begin position="200"/>
        <end position="217"/>
    </location>
</feature>
<comment type="pathway">
    <text evidence="4">Lipid metabolism.</text>
</comment>
<feature type="compositionally biased region" description="Low complexity" evidence="19">
    <location>
        <begin position="8"/>
        <end position="17"/>
    </location>
</feature>
<feature type="transmembrane region" description="Helical" evidence="20">
    <location>
        <begin position="131"/>
        <end position="152"/>
    </location>
</feature>
<keyword evidence="11 18" id="KW-0812">Transmembrane</keyword>
<feature type="transmembrane region" description="Helical" evidence="20">
    <location>
        <begin position="223"/>
        <end position="241"/>
    </location>
</feature>
<dbReference type="PANTHER" id="PTHR46382">
    <property type="entry name" value="PHOSPHATIDATE CYTIDYLYLTRANSFERASE"/>
    <property type="match status" value="1"/>
</dbReference>
<evidence type="ECO:0000256" key="4">
    <source>
        <dbReference type="ARBA" id="ARBA00005189"/>
    </source>
</evidence>
<dbReference type="AlphaFoldDB" id="A0A8J3A8G8"/>
<evidence type="ECO:0000256" key="13">
    <source>
        <dbReference type="ARBA" id="ARBA00022989"/>
    </source>
</evidence>
<comment type="similarity">
    <text evidence="5 18">Belongs to the CDS family.</text>
</comment>
<dbReference type="UniPathway" id="UPA00557">
    <property type="reaction ID" value="UER00614"/>
</dbReference>
<comment type="subcellular location">
    <subcellularLocation>
        <location evidence="2">Cell membrane</location>
        <topology evidence="2">Multi-pass membrane protein</topology>
    </subcellularLocation>
</comment>
<keyword evidence="17" id="KW-1208">Phospholipid metabolism</keyword>
<evidence type="ECO:0000256" key="7">
    <source>
        <dbReference type="ARBA" id="ARBA00019373"/>
    </source>
</evidence>
<keyword evidence="16" id="KW-0594">Phospholipid biosynthesis</keyword>
<evidence type="ECO:0000256" key="12">
    <source>
        <dbReference type="ARBA" id="ARBA00022695"/>
    </source>
</evidence>
<evidence type="ECO:0000256" key="17">
    <source>
        <dbReference type="ARBA" id="ARBA00023264"/>
    </source>
</evidence>
<dbReference type="EC" id="2.7.7.41" evidence="6 18"/>
<organism evidence="21 22">
    <name type="scientific">Egicoccus halophilus</name>
    <dbReference type="NCBI Taxonomy" id="1670830"/>
    <lineage>
        <taxon>Bacteria</taxon>
        <taxon>Bacillati</taxon>
        <taxon>Actinomycetota</taxon>
        <taxon>Nitriliruptoria</taxon>
        <taxon>Egicoccales</taxon>
        <taxon>Egicoccaceae</taxon>
        <taxon>Egicoccus</taxon>
    </lineage>
</organism>
<evidence type="ECO:0000256" key="5">
    <source>
        <dbReference type="ARBA" id="ARBA00010185"/>
    </source>
</evidence>
<dbReference type="GO" id="GO:0016024">
    <property type="term" value="P:CDP-diacylglycerol biosynthetic process"/>
    <property type="evidence" value="ECO:0007669"/>
    <property type="project" value="UniProtKB-UniPathway"/>
</dbReference>
<evidence type="ECO:0000256" key="19">
    <source>
        <dbReference type="SAM" id="MobiDB-lite"/>
    </source>
</evidence>
<dbReference type="PANTHER" id="PTHR46382:SF1">
    <property type="entry name" value="PHOSPHATIDATE CYTIDYLYLTRANSFERASE"/>
    <property type="match status" value="1"/>
</dbReference>
<sequence length="290" mass="29710">MSDATEPSSDGTSPSSTTRRRIVGGRDLPQAIAVGALLAFLFLGSLVWHPAAFTIVVGGLTVIGYVETGRVLRTVDLHLEVAVAVVATLVMLFGAYQAGHAGQAVGVAVLLVGGILAQLADGGRQDVVRTLGVTTLLGLWVGFLASYAVLLVNRPSGGTLVGFAVVGAAIFTDIGGYAFGVAVGRHRIAPSVSPNKTWEGLLGGVLTCVVLLAVLLPRFGGLFTWQTAAVLGAACGVASFVGDLTESMIKRDLGVKDLGEVLPGHGGVLDRVDGILLALPVGYYVVELLV</sequence>
<reference evidence="21" key="1">
    <citation type="journal article" date="2014" name="Int. J. Syst. Evol. Microbiol.">
        <title>Complete genome sequence of Corynebacterium casei LMG S-19264T (=DSM 44701T), isolated from a smear-ripened cheese.</title>
        <authorList>
            <consortium name="US DOE Joint Genome Institute (JGI-PGF)"/>
            <person name="Walter F."/>
            <person name="Albersmeier A."/>
            <person name="Kalinowski J."/>
            <person name="Ruckert C."/>
        </authorList>
    </citation>
    <scope>NUCLEOTIDE SEQUENCE</scope>
    <source>
        <strain evidence="21">CGMCC 1.14988</strain>
    </source>
</reference>
<evidence type="ECO:0000256" key="14">
    <source>
        <dbReference type="ARBA" id="ARBA00023098"/>
    </source>
</evidence>
<dbReference type="GO" id="GO:0004605">
    <property type="term" value="F:phosphatidate cytidylyltransferase activity"/>
    <property type="evidence" value="ECO:0007669"/>
    <property type="project" value="UniProtKB-EC"/>
</dbReference>
<evidence type="ECO:0000256" key="2">
    <source>
        <dbReference type="ARBA" id="ARBA00004651"/>
    </source>
</evidence>
<dbReference type="GO" id="GO:0005886">
    <property type="term" value="C:plasma membrane"/>
    <property type="evidence" value="ECO:0007669"/>
    <property type="project" value="UniProtKB-SubCell"/>
</dbReference>
<feature type="transmembrane region" description="Helical" evidence="20">
    <location>
        <begin position="32"/>
        <end position="65"/>
    </location>
</feature>
<feature type="transmembrane region" description="Helical" evidence="20">
    <location>
        <begin position="101"/>
        <end position="119"/>
    </location>
</feature>
<evidence type="ECO:0000313" key="21">
    <source>
        <dbReference type="EMBL" id="GGI06510.1"/>
    </source>
</evidence>
<evidence type="ECO:0000256" key="6">
    <source>
        <dbReference type="ARBA" id="ARBA00012487"/>
    </source>
</evidence>
<keyword evidence="14" id="KW-0443">Lipid metabolism</keyword>
<dbReference type="PROSITE" id="PS01315">
    <property type="entry name" value="CDS"/>
    <property type="match status" value="1"/>
</dbReference>
<comment type="catalytic activity">
    <reaction evidence="1 18">
        <text>a 1,2-diacyl-sn-glycero-3-phosphate + CTP + H(+) = a CDP-1,2-diacyl-sn-glycerol + diphosphate</text>
        <dbReference type="Rhea" id="RHEA:16229"/>
        <dbReference type="ChEBI" id="CHEBI:15378"/>
        <dbReference type="ChEBI" id="CHEBI:33019"/>
        <dbReference type="ChEBI" id="CHEBI:37563"/>
        <dbReference type="ChEBI" id="CHEBI:58332"/>
        <dbReference type="ChEBI" id="CHEBI:58608"/>
        <dbReference type="EC" id="2.7.7.41"/>
    </reaction>
</comment>
<reference evidence="21" key="2">
    <citation type="submission" date="2020-09" db="EMBL/GenBank/DDBJ databases">
        <authorList>
            <person name="Sun Q."/>
            <person name="Zhou Y."/>
        </authorList>
    </citation>
    <scope>NUCLEOTIDE SEQUENCE</scope>
    <source>
        <strain evidence="21">CGMCC 1.14988</strain>
    </source>
</reference>
<evidence type="ECO:0000256" key="18">
    <source>
        <dbReference type="RuleBase" id="RU003938"/>
    </source>
</evidence>
<protein>
    <recommendedName>
        <fullName evidence="7 18">Phosphatidate cytidylyltransferase</fullName>
        <ecNumber evidence="6 18">2.7.7.41</ecNumber>
    </recommendedName>
</protein>
<feature type="region of interest" description="Disordered" evidence="19">
    <location>
        <begin position="1"/>
        <end position="20"/>
    </location>
</feature>
<keyword evidence="9" id="KW-0444">Lipid biosynthesis</keyword>
<proteinExistence type="inferred from homology"/>
<comment type="pathway">
    <text evidence="3 18">Phospholipid metabolism; CDP-diacylglycerol biosynthesis; CDP-diacylglycerol from sn-glycerol 3-phosphate: step 3/3.</text>
</comment>
<keyword evidence="10 18" id="KW-0808">Transferase</keyword>
<feature type="transmembrane region" description="Helical" evidence="20">
    <location>
        <begin position="158"/>
        <end position="179"/>
    </location>
</feature>
<dbReference type="OrthoDB" id="9799199at2"/>
<evidence type="ECO:0000256" key="3">
    <source>
        <dbReference type="ARBA" id="ARBA00005119"/>
    </source>
</evidence>
<feature type="transmembrane region" description="Helical" evidence="20">
    <location>
        <begin position="77"/>
        <end position="95"/>
    </location>
</feature>
<evidence type="ECO:0000256" key="20">
    <source>
        <dbReference type="SAM" id="Phobius"/>
    </source>
</evidence>
<dbReference type="RefSeq" id="WP_130650505.1">
    <property type="nucleotide sequence ID" value="NZ_BMHA01000006.1"/>
</dbReference>
<evidence type="ECO:0000256" key="9">
    <source>
        <dbReference type="ARBA" id="ARBA00022516"/>
    </source>
</evidence>
<evidence type="ECO:0000256" key="8">
    <source>
        <dbReference type="ARBA" id="ARBA00022475"/>
    </source>
</evidence>
<dbReference type="InterPro" id="IPR000374">
    <property type="entry name" value="PC_trans"/>
</dbReference>
<evidence type="ECO:0000256" key="1">
    <source>
        <dbReference type="ARBA" id="ARBA00001698"/>
    </source>
</evidence>
<evidence type="ECO:0000256" key="15">
    <source>
        <dbReference type="ARBA" id="ARBA00023136"/>
    </source>
</evidence>
<evidence type="ECO:0000313" key="22">
    <source>
        <dbReference type="Proteomes" id="UP000650511"/>
    </source>
</evidence>
<gene>
    <name evidence="21" type="ORF">GCM10011354_19450</name>
</gene>
<keyword evidence="15 20" id="KW-0472">Membrane</keyword>
<evidence type="ECO:0000256" key="16">
    <source>
        <dbReference type="ARBA" id="ARBA00023209"/>
    </source>
</evidence>
<keyword evidence="12 18" id="KW-0548">Nucleotidyltransferase</keyword>
<keyword evidence="8" id="KW-1003">Cell membrane</keyword>
<name>A0A8J3A8G8_9ACTN</name>
<accession>A0A8J3A8G8</accession>
<evidence type="ECO:0000256" key="10">
    <source>
        <dbReference type="ARBA" id="ARBA00022679"/>
    </source>
</evidence>